<dbReference type="EMBL" id="SISG01000001">
    <property type="protein sequence ID" value="TBN57131.1"/>
    <property type="molecule type" value="Genomic_DNA"/>
</dbReference>
<proteinExistence type="predicted"/>
<organism evidence="2 3">
    <name type="scientific">Glaciihabitans arcticus</name>
    <dbReference type="NCBI Taxonomy" id="2668039"/>
    <lineage>
        <taxon>Bacteria</taxon>
        <taxon>Bacillati</taxon>
        <taxon>Actinomycetota</taxon>
        <taxon>Actinomycetes</taxon>
        <taxon>Micrococcales</taxon>
        <taxon>Microbacteriaceae</taxon>
        <taxon>Glaciihabitans</taxon>
    </lineage>
</organism>
<dbReference type="InterPro" id="IPR003870">
    <property type="entry name" value="DUF222"/>
</dbReference>
<evidence type="ECO:0000313" key="2">
    <source>
        <dbReference type="EMBL" id="TBN57131.1"/>
    </source>
</evidence>
<name>A0A4Q9GR56_9MICO</name>
<sequence>MNLLEQHGTIVTALSAVPRSYSSVLDDDLLALGRVVASLQKLASTHAALIAGEVARRSAPALGSSGLAQRTGHRTPEELVRVTTGSTKRDARTAVQIGVLATDSTVEPWLAPVASAVTAGTLSIDAAAAIRTGLGVPTTDITAAVLAEAAAGLCEVAPSVDADRLQRLARDARDALDEDGIADREAAAHARRSLTFWRTPDGGAQLRWVMDPETAATVGDLFDRATSPRRGGPRFVNPTDATLAEAITADTRTTEQLASDTFAHLLTAGADTDSTQLLGSGGPVVKILVAADTLTAREGHARIEGSPTPVSVQTAERLACTGVTVPILFDSAGQILDLGRDQRLFTKRQKQALAARDGGCMWLGCDRPACWTEAHHIDHWVRDGGTTDIADGILLCKHHHLLLHNNHWEILRTGPEYRLVPPPDIDPDQTPILLRSKSAALTELLAKAR</sequence>
<dbReference type="GO" id="GO:0004519">
    <property type="term" value="F:endonuclease activity"/>
    <property type="evidence" value="ECO:0007669"/>
    <property type="project" value="UniProtKB-KW"/>
</dbReference>
<evidence type="ECO:0000259" key="1">
    <source>
        <dbReference type="SMART" id="SM00507"/>
    </source>
</evidence>
<dbReference type="RefSeq" id="WP_130981242.1">
    <property type="nucleotide sequence ID" value="NZ_SISG01000001.1"/>
</dbReference>
<accession>A0A4Q9GR56</accession>
<keyword evidence="2" id="KW-0540">Nuclease</keyword>
<dbReference type="InterPro" id="IPR003615">
    <property type="entry name" value="HNH_nuc"/>
</dbReference>
<comment type="caution">
    <text evidence="2">The sequence shown here is derived from an EMBL/GenBank/DDBJ whole genome shotgun (WGS) entry which is preliminary data.</text>
</comment>
<gene>
    <name evidence="2" type="ORF">EYE40_06790</name>
</gene>
<dbReference type="Pfam" id="PF02720">
    <property type="entry name" value="DUF222"/>
    <property type="match status" value="1"/>
</dbReference>
<evidence type="ECO:0000313" key="3">
    <source>
        <dbReference type="Proteomes" id="UP000294194"/>
    </source>
</evidence>
<dbReference type="AlphaFoldDB" id="A0A4Q9GR56"/>
<keyword evidence="2" id="KW-0378">Hydrolase</keyword>
<protein>
    <submittedName>
        <fullName evidence="2">HNH endonuclease</fullName>
    </submittedName>
</protein>
<keyword evidence="3" id="KW-1185">Reference proteome</keyword>
<dbReference type="Proteomes" id="UP000294194">
    <property type="component" value="Unassembled WGS sequence"/>
</dbReference>
<reference evidence="3" key="1">
    <citation type="submission" date="2019-02" db="EMBL/GenBank/DDBJ databases">
        <title>Glaciihabitans arcticus sp. nov., a psychrotolerant bacterium isolated from polar soil.</title>
        <authorList>
            <person name="Dahal R.H."/>
        </authorList>
    </citation>
    <scope>NUCLEOTIDE SEQUENCE [LARGE SCALE GENOMIC DNA]</scope>
    <source>
        <strain evidence="3">RP-3-7</strain>
    </source>
</reference>
<dbReference type="SMART" id="SM00507">
    <property type="entry name" value="HNHc"/>
    <property type="match status" value="1"/>
</dbReference>
<keyword evidence="2" id="KW-0255">Endonuclease</keyword>
<feature type="domain" description="HNH nuclease" evidence="1">
    <location>
        <begin position="348"/>
        <end position="401"/>
    </location>
</feature>